<sequence>MNCKHELVKMSERVPAKIVEHKNYGKICIPNHWHKSIELTYVLKDSYCEVSVNGRKHILKENDIVLINSGEIHGVE</sequence>
<dbReference type="InterPro" id="IPR014710">
    <property type="entry name" value="RmlC-like_jellyroll"/>
</dbReference>
<feature type="domain" description="Cupin type-2" evidence="1">
    <location>
        <begin position="29"/>
        <end position="75"/>
    </location>
</feature>
<dbReference type="InterPro" id="IPR013096">
    <property type="entry name" value="Cupin_2"/>
</dbReference>
<evidence type="ECO:0000259" key="1">
    <source>
        <dbReference type="Pfam" id="PF07883"/>
    </source>
</evidence>
<comment type="caution">
    <text evidence="2">The sequence shown here is derived from an EMBL/GenBank/DDBJ whole genome shotgun (WGS) entry which is preliminary data.</text>
</comment>
<protein>
    <submittedName>
        <fullName evidence="2">Cupin domain-containing protein</fullName>
    </submittedName>
</protein>
<accession>A0AAW9HY59</accession>
<dbReference type="Pfam" id="PF07883">
    <property type="entry name" value="Cupin_2"/>
    <property type="match status" value="1"/>
</dbReference>
<feature type="non-terminal residue" evidence="2">
    <location>
        <position position="76"/>
    </location>
</feature>
<reference evidence="2" key="1">
    <citation type="submission" date="2019-11" db="EMBL/GenBank/DDBJ databases">
        <title>Characterization of Clostridium perfringens isolates from swine manure treated agricultural soils.</title>
        <authorList>
            <person name="Wushke S.T."/>
        </authorList>
    </citation>
    <scope>NUCLEOTIDE SEQUENCE</scope>
    <source>
        <strain evidence="2">X94</strain>
    </source>
</reference>
<gene>
    <name evidence="2" type="ORF">GNF68_16775</name>
</gene>
<dbReference type="EMBL" id="WNUI01000546">
    <property type="protein sequence ID" value="MDZ4910639.1"/>
    <property type="molecule type" value="Genomic_DNA"/>
</dbReference>
<proteinExistence type="predicted"/>
<evidence type="ECO:0000313" key="3">
    <source>
        <dbReference type="Proteomes" id="UP001288778"/>
    </source>
</evidence>
<dbReference type="Gene3D" id="2.60.120.10">
    <property type="entry name" value="Jelly Rolls"/>
    <property type="match status" value="1"/>
</dbReference>
<name>A0AAW9HY59_CLOPF</name>
<dbReference type="SUPFAM" id="SSF51182">
    <property type="entry name" value="RmlC-like cupins"/>
    <property type="match status" value="1"/>
</dbReference>
<dbReference type="Proteomes" id="UP001288778">
    <property type="component" value="Unassembled WGS sequence"/>
</dbReference>
<dbReference type="InterPro" id="IPR011051">
    <property type="entry name" value="RmlC_Cupin_sf"/>
</dbReference>
<dbReference type="AlphaFoldDB" id="A0AAW9HY59"/>
<evidence type="ECO:0000313" key="2">
    <source>
        <dbReference type="EMBL" id="MDZ4910639.1"/>
    </source>
</evidence>
<dbReference type="RefSeq" id="WP_322395836.1">
    <property type="nucleotide sequence ID" value="NZ_WNUI01000546.1"/>
</dbReference>
<organism evidence="2 3">
    <name type="scientific">Clostridium perfringens</name>
    <dbReference type="NCBI Taxonomy" id="1502"/>
    <lineage>
        <taxon>Bacteria</taxon>
        <taxon>Bacillati</taxon>
        <taxon>Bacillota</taxon>
        <taxon>Clostridia</taxon>
        <taxon>Eubacteriales</taxon>
        <taxon>Clostridiaceae</taxon>
        <taxon>Clostridium</taxon>
    </lineage>
</organism>